<accession>A0A2G9UKA9</accession>
<dbReference type="InterPro" id="IPR000276">
    <property type="entry name" value="GPCR_Rhodpsn"/>
</dbReference>
<dbReference type="EMBL" id="KZ346368">
    <property type="protein sequence ID" value="PIO70172.1"/>
    <property type="molecule type" value="Genomic_DNA"/>
</dbReference>
<dbReference type="Gene3D" id="1.20.1070.10">
    <property type="entry name" value="Rhodopsin 7-helix transmembrane proteins"/>
    <property type="match status" value="1"/>
</dbReference>
<evidence type="ECO:0000256" key="4">
    <source>
        <dbReference type="ARBA" id="ARBA00023136"/>
    </source>
</evidence>
<protein>
    <submittedName>
        <fullName evidence="6">Uncharacterized protein</fullName>
    </submittedName>
</protein>
<organism evidence="6 7">
    <name type="scientific">Teladorsagia circumcincta</name>
    <name type="common">Brown stomach worm</name>
    <name type="synonym">Ostertagia circumcincta</name>
    <dbReference type="NCBI Taxonomy" id="45464"/>
    <lineage>
        <taxon>Eukaryota</taxon>
        <taxon>Metazoa</taxon>
        <taxon>Ecdysozoa</taxon>
        <taxon>Nematoda</taxon>
        <taxon>Chromadorea</taxon>
        <taxon>Rhabditida</taxon>
        <taxon>Rhabditina</taxon>
        <taxon>Rhabditomorpha</taxon>
        <taxon>Strongyloidea</taxon>
        <taxon>Trichostrongylidae</taxon>
        <taxon>Teladorsagia</taxon>
    </lineage>
</organism>
<keyword evidence="7" id="KW-1185">Reference proteome</keyword>
<dbReference type="SUPFAM" id="SSF81321">
    <property type="entry name" value="Family A G protein-coupled receptor-like"/>
    <property type="match status" value="1"/>
</dbReference>
<feature type="transmembrane region" description="Helical" evidence="5">
    <location>
        <begin position="124"/>
        <end position="146"/>
    </location>
</feature>
<proteinExistence type="predicted"/>
<dbReference type="OrthoDB" id="6076970at2759"/>
<evidence type="ECO:0000256" key="3">
    <source>
        <dbReference type="ARBA" id="ARBA00022989"/>
    </source>
</evidence>
<evidence type="ECO:0000256" key="5">
    <source>
        <dbReference type="SAM" id="Phobius"/>
    </source>
</evidence>
<dbReference type="AlphaFoldDB" id="A0A2G9UKA9"/>
<evidence type="ECO:0000256" key="1">
    <source>
        <dbReference type="ARBA" id="ARBA00004370"/>
    </source>
</evidence>
<dbReference type="GO" id="GO:0004930">
    <property type="term" value="F:G protein-coupled receptor activity"/>
    <property type="evidence" value="ECO:0007669"/>
    <property type="project" value="InterPro"/>
</dbReference>
<keyword evidence="3 5" id="KW-1133">Transmembrane helix</keyword>
<dbReference type="GO" id="GO:0016020">
    <property type="term" value="C:membrane"/>
    <property type="evidence" value="ECO:0007669"/>
    <property type="project" value="UniProtKB-SubCell"/>
</dbReference>
<dbReference type="Proteomes" id="UP000230423">
    <property type="component" value="Unassembled WGS sequence"/>
</dbReference>
<evidence type="ECO:0000313" key="6">
    <source>
        <dbReference type="EMBL" id="PIO70172.1"/>
    </source>
</evidence>
<evidence type="ECO:0000313" key="7">
    <source>
        <dbReference type="Proteomes" id="UP000230423"/>
    </source>
</evidence>
<reference evidence="6 7" key="1">
    <citation type="submission" date="2015-09" db="EMBL/GenBank/DDBJ databases">
        <title>Draft genome of the parasitic nematode Teladorsagia circumcincta isolate WARC Sus (inbred).</title>
        <authorList>
            <person name="Mitreva M."/>
        </authorList>
    </citation>
    <scope>NUCLEOTIDE SEQUENCE [LARGE SCALE GENOMIC DNA]</scope>
    <source>
        <strain evidence="6 7">S</strain>
    </source>
</reference>
<keyword evidence="4 5" id="KW-0472">Membrane</keyword>
<name>A0A2G9UKA9_TELCI</name>
<dbReference type="Pfam" id="PF00001">
    <property type="entry name" value="7tm_1"/>
    <property type="match status" value="1"/>
</dbReference>
<sequence length="177" mass="19842">MAFCLTAECGCIPLQKPRNYASSTTYGDMGDKLFKESYELEKKEPCQVEKSNRALTEDEATPAFRGGVMTTSSAIWMSINGLMGRVDVVHKATFGVRQKNGSEAEYINKTFCLVHWPSTPAAQWYITTCSVIIFILPVLVIFYCYYQVFCKLREAAKSNSRCGSATTIGYKEHVLLQ</sequence>
<comment type="subcellular location">
    <subcellularLocation>
        <location evidence="1">Membrane</location>
    </subcellularLocation>
</comment>
<evidence type="ECO:0000256" key="2">
    <source>
        <dbReference type="ARBA" id="ARBA00022692"/>
    </source>
</evidence>
<gene>
    <name evidence="6" type="ORF">TELCIR_07984</name>
</gene>
<keyword evidence="2 5" id="KW-0812">Transmembrane</keyword>